<dbReference type="InterPro" id="IPR050982">
    <property type="entry name" value="Auxin_biosynth/cation_transpt"/>
</dbReference>
<comment type="caution">
    <text evidence="2">The sequence shown here is derived from an EMBL/GenBank/DDBJ whole genome shotgun (WGS) entry which is preliminary data.</text>
</comment>
<accession>A0ABN2R7I2</accession>
<name>A0ABN2R7I2_9ACTN</name>
<organism evidence="2 3">
    <name type="scientific">Nocardioides panacihumi</name>
    <dbReference type="NCBI Taxonomy" id="400774"/>
    <lineage>
        <taxon>Bacteria</taxon>
        <taxon>Bacillati</taxon>
        <taxon>Actinomycetota</taxon>
        <taxon>Actinomycetes</taxon>
        <taxon>Propionibacteriales</taxon>
        <taxon>Nocardioidaceae</taxon>
        <taxon>Nocardioides</taxon>
    </lineage>
</organism>
<dbReference type="PANTHER" id="PTHR43539">
    <property type="entry name" value="FLAVIN-BINDING MONOOXYGENASE-LIKE PROTEIN (AFU_ORTHOLOGUE AFUA_4G09220)"/>
    <property type="match status" value="1"/>
</dbReference>
<reference evidence="2 3" key="1">
    <citation type="journal article" date="2019" name="Int. J. Syst. Evol. Microbiol.">
        <title>The Global Catalogue of Microorganisms (GCM) 10K type strain sequencing project: providing services to taxonomists for standard genome sequencing and annotation.</title>
        <authorList>
            <consortium name="The Broad Institute Genomics Platform"/>
            <consortium name="The Broad Institute Genome Sequencing Center for Infectious Disease"/>
            <person name="Wu L."/>
            <person name="Ma J."/>
        </authorList>
    </citation>
    <scope>NUCLEOTIDE SEQUENCE [LARGE SCALE GENOMIC DNA]</scope>
    <source>
        <strain evidence="2 3">JCM 15309</strain>
    </source>
</reference>
<dbReference type="EMBL" id="BAAAPB010000002">
    <property type="protein sequence ID" value="GAA1964862.1"/>
    <property type="molecule type" value="Genomic_DNA"/>
</dbReference>
<dbReference type="InterPro" id="IPR036188">
    <property type="entry name" value="FAD/NAD-bd_sf"/>
</dbReference>
<dbReference type="Pfam" id="PF13738">
    <property type="entry name" value="Pyr_redox_3"/>
    <property type="match status" value="1"/>
</dbReference>
<gene>
    <name evidence="2" type="ORF">GCM10009798_26370</name>
</gene>
<keyword evidence="3" id="KW-1185">Reference proteome</keyword>
<dbReference type="SUPFAM" id="SSF51905">
    <property type="entry name" value="FAD/NAD(P)-binding domain"/>
    <property type="match status" value="2"/>
</dbReference>
<protein>
    <submittedName>
        <fullName evidence="2">NAD(P)/FAD-dependent oxidoreductase</fullName>
    </submittedName>
</protein>
<proteinExistence type="predicted"/>
<dbReference type="Proteomes" id="UP001500571">
    <property type="component" value="Unassembled WGS sequence"/>
</dbReference>
<evidence type="ECO:0000313" key="2">
    <source>
        <dbReference type="EMBL" id="GAA1964862.1"/>
    </source>
</evidence>
<sequence>MVVVGAGQAGLAVSNALETRGVEHVVLEAERIASSWRGRWDGFTLVTPNWTLALPGAPYDGDDPEGHVGRDLIVDYLEAYADAHAGEIRAGVRVERITAGHAGRFLLDTSEGPLTCDRVVVCTGAYRRVHRPSVAGALPAHVTVLDTTSYRAPGDLAEAGVLIVGSGQSGVQLAEEIHASGRPVTLACGRAPWLPRRAGGRDIVTWLERTSYFEKTLADLPDPTWRLAPNAQLTGARGGHDLHLRTLQRQGVTLAGRLTGVRDGHATFADDLSESVDFGDRWYADVRRLLATELGPDAPALPVPEPFHAEPRTELDLAGVATVIFTCGFRPDHARWIEFPVFDELGFPVVDDDLATSVPGLFFCGVHLLRNRRSSLMWGVGADAAIVAETLARRR</sequence>
<dbReference type="Gene3D" id="3.50.50.60">
    <property type="entry name" value="FAD/NAD(P)-binding domain"/>
    <property type="match status" value="2"/>
</dbReference>
<evidence type="ECO:0000313" key="3">
    <source>
        <dbReference type="Proteomes" id="UP001500571"/>
    </source>
</evidence>
<evidence type="ECO:0000256" key="1">
    <source>
        <dbReference type="ARBA" id="ARBA00023002"/>
    </source>
</evidence>
<keyword evidence="1" id="KW-0560">Oxidoreductase</keyword>
<dbReference type="PANTHER" id="PTHR43539:SF78">
    <property type="entry name" value="FLAVIN-CONTAINING MONOOXYGENASE"/>
    <property type="match status" value="1"/>
</dbReference>
<dbReference type="PRINTS" id="PR00368">
    <property type="entry name" value="FADPNR"/>
</dbReference>